<protein>
    <recommendedName>
        <fullName evidence="2">PH domain-containing protein</fullName>
    </recommendedName>
</protein>
<feature type="domain" description="PH" evidence="2">
    <location>
        <begin position="37"/>
        <end position="225"/>
    </location>
</feature>
<sequence>MTNEAKAEETVAEIQVTEAAEAPAAKTEEVAAEEEDPDVEDGYLQKRGTNPINPWNKRFFAFGAEEPLDIANLQKFHRRNERRVKAVTPAPAKEEKKDKDKAPEAEAEATSSDAAKAPAADEAKDAPKTVQDVYEEANKDLLVNIAHATQTGKGLLFYHRSSNSMDRKTPLGIINLRDVNSVEKVEKSSKNRSFVVSTKNRDYHFSAESPQKANGWVKSIKDKADEAKDVKGPYDSPQFNDIYQQLVARQAFEHAKSSVNIVADNEINSDGEPDDIEVEDGKAIIKKRNKKTFLGFSAVETSHEIKKEGGITTEVSSEQKKDLTHVQDENVDALKTHESQNAVSHTTDAPATSNASASSSQEPKSPKSGGFKLFGKKSPKTEEPPAPPAEHKPLTVDEAKSQALKAVDDAVEASQAKAAEAKVAANSPPPPPPVPEKKPSFFAGLFQKKPAPPPPPPAVPNEETIVISTEKSVSDVVTAEGEATSQSNAGFFSRVTSGKDTKEVEVKSSALSTEDVITAEGSTHVAHVEGTDASVENTGGDTRVDLGAVRATITPPAAASTLPAAAEESATAEGAADATAESKTEEAAPAAAPVIVVKETIIEETSTEAEIAVKETKVTEVTKEATVDAAA</sequence>
<feature type="compositionally biased region" description="Basic and acidic residues" evidence="1">
    <location>
        <begin position="379"/>
        <end position="400"/>
    </location>
</feature>
<feature type="compositionally biased region" description="Low complexity" evidence="1">
    <location>
        <begin position="108"/>
        <end position="118"/>
    </location>
</feature>
<dbReference type="InterPro" id="IPR039712">
    <property type="entry name" value="Meu6"/>
</dbReference>
<comment type="caution">
    <text evidence="3">The sequence shown here is derived from an EMBL/GenBank/DDBJ whole genome shotgun (WGS) entry which is preliminary data.</text>
</comment>
<dbReference type="Proteomes" id="UP000780801">
    <property type="component" value="Unassembled WGS sequence"/>
</dbReference>
<gene>
    <name evidence="3" type="ORF">BGW38_003515</name>
</gene>
<feature type="compositionally biased region" description="Low complexity" evidence="1">
    <location>
        <begin position="412"/>
        <end position="425"/>
    </location>
</feature>
<dbReference type="PANTHER" id="PTHR42073">
    <property type="entry name" value="MEIOTIC EXPRESSION UP-REGULATED PROTEIN 6"/>
    <property type="match status" value="1"/>
</dbReference>
<feature type="compositionally biased region" description="Low complexity" evidence="1">
    <location>
        <begin position="349"/>
        <end position="373"/>
    </location>
</feature>
<reference evidence="3" key="1">
    <citation type="journal article" date="2020" name="Fungal Divers.">
        <title>Resolving the Mortierellaceae phylogeny through synthesis of multi-gene phylogenetics and phylogenomics.</title>
        <authorList>
            <person name="Vandepol N."/>
            <person name="Liber J."/>
            <person name="Desiro A."/>
            <person name="Na H."/>
            <person name="Kennedy M."/>
            <person name="Barry K."/>
            <person name="Grigoriev I.V."/>
            <person name="Miller A.N."/>
            <person name="O'Donnell K."/>
            <person name="Stajich J.E."/>
            <person name="Bonito G."/>
        </authorList>
    </citation>
    <scope>NUCLEOTIDE SEQUENCE</scope>
    <source>
        <strain evidence="3">KOD1015</strain>
    </source>
</reference>
<feature type="region of interest" description="Disordered" evidence="1">
    <location>
        <begin position="558"/>
        <end position="590"/>
    </location>
</feature>
<dbReference type="EMBL" id="JAABOA010002343">
    <property type="protein sequence ID" value="KAF9580005.1"/>
    <property type="molecule type" value="Genomic_DNA"/>
</dbReference>
<dbReference type="AlphaFoldDB" id="A0A9P6FQK2"/>
<feature type="region of interest" description="Disordered" evidence="1">
    <location>
        <begin position="77"/>
        <end position="129"/>
    </location>
</feature>
<feature type="compositionally biased region" description="Pro residues" evidence="1">
    <location>
        <begin position="450"/>
        <end position="459"/>
    </location>
</feature>
<evidence type="ECO:0000259" key="2">
    <source>
        <dbReference type="PROSITE" id="PS50003"/>
    </source>
</evidence>
<feature type="region of interest" description="Disordered" evidence="1">
    <location>
        <begin position="19"/>
        <end position="50"/>
    </location>
</feature>
<feature type="region of interest" description="Disordered" evidence="1">
    <location>
        <begin position="304"/>
        <end position="462"/>
    </location>
</feature>
<dbReference type="PANTHER" id="PTHR42073:SF1">
    <property type="entry name" value="MEIOTIC EXPRESSION UP-REGULATED PROTEIN 6"/>
    <property type="match status" value="1"/>
</dbReference>
<dbReference type="InterPro" id="IPR011993">
    <property type="entry name" value="PH-like_dom_sf"/>
</dbReference>
<feature type="compositionally biased region" description="Acidic residues" evidence="1">
    <location>
        <begin position="30"/>
        <end position="41"/>
    </location>
</feature>
<accession>A0A9P6FQK2</accession>
<feature type="compositionally biased region" description="Low complexity" evidence="1">
    <location>
        <begin position="558"/>
        <end position="579"/>
    </location>
</feature>
<dbReference type="InterPro" id="IPR001849">
    <property type="entry name" value="PH_domain"/>
</dbReference>
<evidence type="ECO:0000256" key="1">
    <source>
        <dbReference type="SAM" id="MobiDB-lite"/>
    </source>
</evidence>
<organism evidence="3 4">
    <name type="scientific">Lunasporangiospora selenospora</name>
    <dbReference type="NCBI Taxonomy" id="979761"/>
    <lineage>
        <taxon>Eukaryota</taxon>
        <taxon>Fungi</taxon>
        <taxon>Fungi incertae sedis</taxon>
        <taxon>Mucoromycota</taxon>
        <taxon>Mortierellomycotina</taxon>
        <taxon>Mortierellomycetes</taxon>
        <taxon>Mortierellales</taxon>
        <taxon>Mortierellaceae</taxon>
        <taxon>Lunasporangiospora</taxon>
    </lineage>
</organism>
<dbReference type="OrthoDB" id="5593352at2759"/>
<feature type="compositionally biased region" description="Basic and acidic residues" evidence="1">
    <location>
        <begin position="317"/>
        <end position="338"/>
    </location>
</feature>
<keyword evidence="4" id="KW-1185">Reference proteome</keyword>
<name>A0A9P6FQK2_9FUNG</name>
<proteinExistence type="predicted"/>
<dbReference type="Pfam" id="PF15406">
    <property type="entry name" value="PH_6"/>
    <property type="match status" value="1"/>
</dbReference>
<evidence type="ECO:0000313" key="4">
    <source>
        <dbReference type="Proteomes" id="UP000780801"/>
    </source>
</evidence>
<dbReference type="InterPro" id="IPR039483">
    <property type="entry name" value="Meu6_PH_dom"/>
</dbReference>
<dbReference type="PROSITE" id="PS50003">
    <property type="entry name" value="PH_DOMAIN"/>
    <property type="match status" value="1"/>
</dbReference>
<dbReference type="SMART" id="SM00233">
    <property type="entry name" value="PH"/>
    <property type="match status" value="1"/>
</dbReference>
<dbReference type="Gene3D" id="2.30.29.30">
    <property type="entry name" value="Pleckstrin-homology domain (PH domain)/Phosphotyrosine-binding domain (PTB)"/>
    <property type="match status" value="1"/>
</dbReference>
<evidence type="ECO:0000313" key="3">
    <source>
        <dbReference type="EMBL" id="KAF9580005.1"/>
    </source>
</evidence>
<feature type="compositionally biased region" description="Basic and acidic residues" evidence="1">
    <location>
        <begin position="92"/>
        <end position="104"/>
    </location>
</feature>
<dbReference type="SUPFAM" id="SSF50729">
    <property type="entry name" value="PH domain-like"/>
    <property type="match status" value="1"/>
</dbReference>